<sequence>MHIERRRIGCCDDVDKACDVGDGIAGCCGALMGGVTVDIAIGIERKKCIYSDQQRLCGGVCVHVLKASLDERKHDYYLIGSYNAAKDKFIPDKGFKEFVLRSVSNFVRHDHVPISTSRGAPHSLPLRSRPQFVLPILFLSLLFDVSLPLPFPSVRWHCVVIWFKQSSCGNALHSLFDVLSLMQKYPQLIWNSKG</sequence>
<dbReference type="AlphaFoldDB" id="A0A0L9U4U2"/>
<protein>
    <submittedName>
        <fullName evidence="1">Uncharacterized protein</fullName>
    </submittedName>
</protein>
<evidence type="ECO:0000313" key="1">
    <source>
        <dbReference type="EMBL" id="KOM37414.1"/>
    </source>
</evidence>
<dbReference type="EMBL" id="CM003373">
    <property type="protein sequence ID" value="KOM37414.1"/>
    <property type="molecule type" value="Genomic_DNA"/>
</dbReference>
<dbReference type="Proteomes" id="UP000053144">
    <property type="component" value="Chromosome 3"/>
</dbReference>
<dbReference type="STRING" id="3914.A0A0L9U4U2"/>
<gene>
    <name evidence="1" type="ORF">LR48_Vigan03g079600</name>
</gene>
<evidence type="ECO:0000313" key="2">
    <source>
        <dbReference type="Proteomes" id="UP000053144"/>
    </source>
</evidence>
<dbReference type="Gramene" id="KOM37414">
    <property type="protein sequence ID" value="KOM37414"/>
    <property type="gene ID" value="LR48_Vigan03g079600"/>
</dbReference>
<proteinExistence type="predicted"/>
<accession>A0A0L9U4U2</accession>
<organism evidence="1 2">
    <name type="scientific">Phaseolus angularis</name>
    <name type="common">Azuki bean</name>
    <name type="synonym">Vigna angularis</name>
    <dbReference type="NCBI Taxonomy" id="3914"/>
    <lineage>
        <taxon>Eukaryota</taxon>
        <taxon>Viridiplantae</taxon>
        <taxon>Streptophyta</taxon>
        <taxon>Embryophyta</taxon>
        <taxon>Tracheophyta</taxon>
        <taxon>Spermatophyta</taxon>
        <taxon>Magnoliopsida</taxon>
        <taxon>eudicotyledons</taxon>
        <taxon>Gunneridae</taxon>
        <taxon>Pentapetalae</taxon>
        <taxon>rosids</taxon>
        <taxon>fabids</taxon>
        <taxon>Fabales</taxon>
        <taxon>Fabaceae</taxon>
        <taxon>Papilionoideae</taxon>
        <taxon>50 kb inversion clade</taxon>
        <taxon>NPAAA clade</taxon>
        <taxon>indigoferoid/millettioid clade</taxon>
        <taxon>Phaseoleae</taxon>
        <taxon>Vigna</taxon>
    </lineage>
</organism>
<reference evidence="2" key="1">
    <citation type="journal article" date="2015" name="Proc. Natl. Acad. Sci. U.S.A.">
        <title>Genome sequencing of adzuki bean (Vigna angularis) provides insight into high starch and low fat accumulation and domestication.</title>
        <authorList>
            <person name="Yang K."/>
            <person name="Tian Z."/>
            <person name="Chen C."/>
            <person name="Luo L."/>
            <person name="Zhao B."/>
            <person name="Wang Z."/>
            <person name="Yu L."/>
            <person name="Li Y."/>
            <person name="Sun Y."/>
            <person name="Li W."/>
            <person name="Chen Y."/>
            <person name="Li Y."/>
            <person name="Zhang Y."/>
            <person name="Ai D."/>
            <person name="Zhao J."/>
            <person name="Shang C."/>
            <person name="Ma Y."/>
            <person name="Wu B."/>
            <person name="Wang M."/>
            <person name="Gao L."/>
            <person name="Sun D."/>
            <person name="Zhang P."/>
            <person name="Guo F."/>
            <person name="Wang W."/>
            <person name="Li Y."/>
            <person name="Wang J."/>
            <person name="Varshney R.K."/>
            <person name="Wang J."/>
            <person name="Ling H.Q."/>
            <person name="Wan P."/>
        </authorList>
    </citation>
    <scope>NUCLEOTIDE SEQUENCE</scope>
    <source>
        <strain evidence="2">cv. Jingnong 6</strain>
    </source>
</reference>
<name>A0A0L9U4U2_PHAAN</name>